<evidence type="ECO:0000256" key="6">
    <source>
        <dbReference type="ARBA" id="ARBA00022475"/>
    </source>
</evidence>
<dbReference type="AlphaFoldDB" id="A0A3M6QHP1"/>
<sequence length="221" mass="24034">MECLLEPAFVALGMPVLWLELIAFTLALANIGCNVCEVHWGWPLSIAASGLYAWFFVHSGIYGEAGVNLFFAALALWGWWQWLRGRRRAVSEVADVVAVAGAAAPLRVAAVPRAGLVALPLAWLLLWGLCGLLLGRLTGSDVPWWDGFVTAGSIVGAVLLARKYIENWPVWVVVNIASIGLFWHKALPLTTLLYAILLALACVGWWQWRRKLPLPAGPAGA</sequence>
<dbReference type="PANTHER" id="PTHR36122:SF2">
    <property type="entry name" value="NICOTINAMIDE RIBOSIDE TRANSPORTER PNUC"/>
    <property type="match status" value="1"/>
</dbReference>
<name>A0A3M6QHP1_9BURK</name>
<comment type="subcellular location">
    <subcellularLocation>
        <location evidence="2">Cell membrane</location>
        <topology evidence="2">Multi-pass membrane protein</topology>
    </subcellularLocation>
</comment>
<dbReference type="RefSeq" id="WP_122231926.1">
    <property type="nucleotide sequence ID" value="NZ_RDQO01000008.1"/>
</dbReference>
<feature type="transmembrane region" description="Helical" evidence="10">
    <location>
        <begin position="192"/>
        <end position="208"/>
    </location>
</feature>
<protein>
    <recommendedName>
        <fullName evidence="4">Nicotinamide riboside transporter PnuC</fullName>
    </recommendedName>
</protein>
<evidence type="ECO:0000313" key="12">
    <source>
        <dbReference type="Proteomes" id="UP000278006"/>
    </source>
</evidence>
<comment type="function">
    <text evidence="1">Required for nicotinamide riboside transport across the inner membrane.</text>
</comment>
<dbReference type="EMBL" id="RDQO01000008">
    <property type="protein sequence ID" value="RMX02613.1"/>
    <property type="molecule type" value="Genomic_DNA"/>
</dbReference>
<dbReference type="NCBIfam" id="TIGR01528">
    <property type="entry name" value="NMN_trans_PnuC"/>
    <property type="match status" value="1"/>
</dbReference>
<keyword evidence="8 10" id="KW-1133">Transmembrane helix</keyword>
<comment type="similarity">
    <text evidence="3">Belongs to the nicotinamide ribonucleoside (NR) uptake permease (TC 4.B.1) family.</text>
</comment>
<feature type="transmembrane region" description="Helical" evidence="10">
    <location>
        <begin position="38"/>
        <end position="55"/>
    </location>
</feature>
<evidence type="ECO:0000256" key="1">
    <source>
        <dbReference type="ARBA" id="ARBA00002672"/>
    </source>
</evidence>
<keyword evidence="5" id="KW-0813">Transport</keyword>
<reference evidence="11 12" key="1">
    <citation type="submission" date="2018-10" db="EMBL/GenBank/DDBJ databases">
        <title>Draft genome of Cortibacter populi DSM10536.</title>
        <authorList>
            <person name="Bernier A.-M."/>
            <person name="Bernard K."/>
        </authorList>
    </citation>
    <scope>NUCLEOTIDE SEQUENCE [LARGE SCALE GENOMIC DNA]</scope>
    <source>
        <strain evidence="11 12">DSM 105136</strain>
    </source>
</reference>
<organism evidence="11 12">
    <name type="scientific">Corticibacter populi</name>
    <dbReference type="NCBI Taxonomy" id="1550736"/>
    <lineage>
        <taxon>Bacteria</taxon>
        <taxon>Pseudomonadati</taxon>
        <taxon>Pseudomonadota</taxon>
        <taxon>Betaproteobacteria</taxon>
        <taxon>Burkholderiales</taxon>
        <taxon>Comamonadaceae</taxon>
        <taxon>Corticibacter</taxon>
    </lineage>
</organism>
<feature type="transmembrane region" description="Helical" evidence="10">
    <location>
        <begin position="116"/>
        <end position="137"/>
    </location>
</feature>
<comment type="caution">
    <text evidence="11">The sequence shown here is derived from an EMBL/GenBank/DDBJ whole genome shotgun (WGS) entry which is preliminary data.</text>
</comment>
<gene>
    <name evidence="11" type="ORF">D8I35_18385</name>
</gene>
<proteinExistence type="inferred from homology"/>
<evidence type="ECO:0000256" key="5">
    <source>
        <dbReference type="ARBA" id="ARBA00022448"/>
    </source>
</evidence>
<evidence type="ECO:0000256" key="9">
    <source>
        <dbReference type="ARBA" id="ARBA00023136"/>
    </source>
</evidence>
<dbReference type="Pfam" id="PF04973">
    <property type="entry name" value="NMN_transporter"/>
    <property type="match status" value="1"/>
</dbReference>
<evidence type="ECO:0000256" key="4">
    <source>
        <dbReference type="ARBA" id="ARBA00017522"/>
    </source>
</evidence>
<dbReference type="OrthoDB" id="9791248at2"/>
<dbReference type="InterPro" id="IPR006419">
    <property type="entry name" value="NMN_transpt_PnuC"/>
</dbReference>
<dbReference type="PANTHER" id="PTHR36122">
    <property type="entry name" value="NICOTINAMIDE RIBOSIDE TRANSPORTER PNUC"/>
    <property type="match status" value="1"/>
</dbReference>
<keyword evidence="7 10" id="KW-0812">Transmembrane</keyword>
<dbReference type="GO" id="GO:0005886">
    <property type="term" value="C:plasma membrane"/>
    <property type="evidence" value="ECO:0007669"/>
    <property type="project" value="UniProtKB-SubCell"/>
</dbReference>
<evidence type="ECO:0000256" key="10">
    <source>
        <dbReference type="SAM" id="Phobius"/>
    </source>
</evidence>
<evidence type="ECO:0000256" key="8">
    <source>
        <dbReference type="ARBA" id="ARBA00022989"/>
    </source>
</evidence>
<evidence type="ECO:0000256" key="3">
    <source>
        <dbReference type="ARBA" id="ARBA00006669"/>
    </source>
</evidence>
<feature type="transmembrane region" description="Helical" evidence="10">
    <location>
        <begin position="143"/>
        <end position="161"/>
    </location>
</feature>
<evidence type="ECO:0000256" key="2">
    <source>
        <dbReference type="ARBA" id="ARBA00004651"/>
    </source>
</evidence>
<dbReference type="GO" id="GO:0034257">
    <property type="term" value="F:nicotinamide riboside transmembrane transporter activity"/>
    <property type="evidence" value="ECO:0007669"/>
    <property type="project" value="InterPro"/>
</dbReference>
<accession>A0A3M6QHP1</accession>
<evidence type="ECO:0000256" key="7">
    <source>
        <dbReference type="ARBA" id="ARBA00022692"/>
    </source>
</evidence>
<feature type="transmembrane region" description="Helical" evidence="10">
    <location>
        <begin position="12"/>
        <end position="31"/>
    </location>
</feature>
<keyword evidence="6" id="KW-1003">Cell membrane</keyword>
<keyword evidence="12" id="KW-1185">Reference proteome</keyword>
<evidence type="ECO:0000313" key="11">
    <source>
        <dbReference type="EMBL" id="RMX02613.1"/>
    </source>
</evidence>
<dbReference type="Proteomes" id="UP000278006">
    <property type="component" value="Unassembled WGS sequence"/>
</dbReference>
<feature type="transmembrane region" description="Helical" evidence="10">
    <location>
        <begin position="61"/>
        <end position="80"/>
    </location>
</feature>
<keyword evidence="9 10" id="KW-0472">Membrane</keyword>